<dbReference type="GO" id="GO:0004167">
    <property type="term" value="F:dopachrome isomerase activity"/>
    <property type="evidence" value="ECO:0007669"/>
    <property type="project" value="UniProtKB-EC"/>
</dbReference>
<protein>
    <recommendedName>
        <fullName evidence="12">L-dopachrome isomerase</fullName>
        <ecNumber evidence="9">5.3.2.1</ecNumber>
        <ecNumber evidence="8">5.3.3.12</ecNumber>
    </recommendedName>
    <alternativeName>
        <fullName evidence="10">L-dopachrome tautomerase</fullName>
    </alternativeName>
    <alternativeName>
        <fullName evidence="11">Phenylpyruvate tautomerase</fullName>
    </alternativeName>
</protein>
<evidence type="ECO:0000256" key="6">
    <source>
        <dbReference type="ARBA" id="ARBA00036735"/>
    </source>
</evidence>
<dbReference type="GO" id="GO:0005125">
    <property type="term" value="F:cytokine activity"/>
    <property type="evidence" value="ECO:0007669"/>
    <property type="project" value="UniProtKB-KW"/>
</dbReference>
<gene>
    <name evidence="13" type="ORF">RND71_012690</name>
</gene>
<evidence type="ECO:0000256" key="1">
    <source>
        <dbReference type="ARBA" id="ARBA00004613"/>
    </source>
</evidence>
<comment type="caution">
    <text evidence="13">The sequence shown here is derived from an EMBL/GenBank/DDBJ whole genome shotgun (WGS) entry which is preliminary data.</text>
</comment>
<evidence type="ECO:0000256" key="4">
    <source>
        <dbReference type="ARBA" id="ARBA00022525"/>
    </source>
</evidence>
<evidence type="ECO:0000256" key="10">
    <source>
        <dbReference type="ARBA" id="ARBA00041631"/>
    </source>
</evidence>
<dbReference type="EC" id="5.3.3.12" evidence="8"/>
<evidence type="ECO:0000313" key="14">
    <source>
        <dbReference type="Proteomes" id="UP001291623"/>
    </source>
</evidence>
<comment type="similarity">
    <text evidence="2">Belongs to the MIF family.</text>
</comment>
<dbReference type="SUPFAM" id="SSF55331">
    <property type="entry name" value="Tautomerase/MIF"/>
    <property type="match status" value="1"/>
</dbReference>
<dbReference type="InterPro" id="IPR001398">
    <property type="entry name" value="Macrophage_inhib_fac"/>
</dbReference>
<dbReference type="Proteomes" id="UP001291623">
    <property type="component" value="Unassembled WGS sequence"/>
</dbReference>
<accession>A0AAE1SGB8</accession>
<sequence length="216" mass="24381">MVSMSEDSGRIWSVSEGKCLHELYSSSNKFQSCTFYPGFAQVLVIGSYEYVMILLNGGVPIAFSGTEAPAAYGELISIEGLGPSVNGKLSSTITEILQTKLSIDRDRFYIKFYDSPFLDHRVDDTDLTVHTHNILHYLETYHVNVEVASANRHVLGDYYFGIDAPSDVEYDEEGLKVISNQRRLKNYKELEKGMIFSDIVEARMILKYLDKYGAKS</sequence>
<dbReference type="InterPro" id="IPR014347">
    <property type="entry name" value="Tautomerase/MIF_sf"/>
</dbReference>
<proteinExistence type="inferred from homology"/>
<keyword evidence="14" id="KW-1185">Reference proteome</keyword>
<evidence type="ECO:0000256" key="8">
    <source>
        <dbReference type="ARBA" id="ARBA00038932"/>
    </source>
</evidence>
<dbReference type="PANTHER" id="PTHR11954">
    <property type="entry name" value="D-DOPACHROME DECARBOXYLASE"/>
    <property type="match status" value="1"/>
</dbReference>
<dbReference type="GO" id="GO:0005615">
    <property type="term" value="C:extracellular space"/>
    <property type="evidence" value="ECO:0007669"/>
    <property type="project" value="UniProtKB-KW"/>
</dbReference>
<comment type="catalytic activity">
    <reaction evidence="6">
        <text>3-phenylpyruvate = enol-phenylpyruvate</text>
        <dbReference type="Rhea" id="RHEA:17097"/>
        <dbReference type="ChEBI" id="CHEBI:16815"/>
        <dbReference type="ChEBI" id="CHEBI:18005"/>
        <dbReference type="EC" id="5.3.2.1"/>
    </reaction>
</comment>
<evidence type="ECO:0000256" key="11">
    <source>
        <dbReference type="ARBA" id="ARBA00041912"/>
    </source>
</evidence>
<evidence type="ECO:0000256" key="9">
    <source>
        <dbReference type="ARBA" id="ARBA00039086"/>
    </source>
</evidence>
<dbReference type="GO" id="GO:0050178">
    <property type="term" value="F:phenylpyruvate tautomerase activity"/>
    <property type="evidence" value="ECO:0007669"/>
    <property type="project" value="UniProtKB-EC"/>
</dbReference>
<dbReference type="AlphaFoldDB" id="A0AAE1SGB8"/>
<comment type="subcellular location">
    <subcellularLocation>
        <location evidence="1">Secreted</location>
    </subcellularLocation>
</comment>
<organism evidence="13 14">
    <name type="scientific">Anisodus tanguticus</name>
    <dbReference type="NCBI Taxonomy" id="243964"/>
    <lineage>
        <taxon>Eukaryota</taxon>
        <taxon>Viridiplantae</taxon>
        <taxon>Streptophyta</taxon>
        <taxon>Embryophyta</taxon>
        <taxon>Tracheophyta</taxon>
        <taxon>Spermatophyta</taxon>
        <taxon>Magnoliopsida</taxon>
        <taxon>eudicotyledons</taxon>
        <taxon>Gunneridae</taxon>
        <taxon>Pentapetalae</taxon>
        <taxon>asterids</taxon>
        <taxon>lamiids</taxon>
        <taxon>Solanales</taxon>
        <taxon>Solanaceae</taxon>
        <taxon>Solanoideae</taxon>
        <taxon>Hyoscyameae</taxon>
        <taxon>Anisodus</taxon>
    </lineage>
</organism>
<evidence type="ECO:0000256" key="5">
    <source>
        <dbReference type="ARBA" id="ARBA00023235"/>
    </source>
</evidence>
<dbReference type="Gene3D" id="3.30.429.10">
    <property type="entry name" value="Macrophage Migration Inhibitory Factor"/>
    <property type="match status" value="1"/>
</dbReference>
<evidence type="ECO:0000313" key="13">
    <source>
        <dbReference type="EMBL" id="KAK4368898.1"/>
    </source>
</evidence>
<dbReference type="PANTHER" id="PTHR11954:SF6">
    <property type="entry name" value="MACROPHAGE MIGRATION INHIBITORY FACTOR"/>
    <property type="match status" value="1"/>
</dbReference>
<evidence type="ECO:0000256" key="3">
    <source>
        <dbReference type="ARBA" id="ARBA00022514"/>
    </source>
</evidence>
<keyword evidence="3" id="KW-0202">Cytokine</keyword>
<reference evidence="13" key="1">
    <citation type="submission" date="2023-12" db="EMBL/GenBank/DDBJ databases">
        <title>Genome assembly of Anisodus tanguticus.</title>
        <authorList>
            <person name="Wang Y.-J."/>
        </authorList>
    </citation>
    <scope>NUCLEOTIDE SEQUENCE</scope>
    <source>
        <strain evidence="13">KB-2021</strain>
        <tissue evidence="13">Leaf</tissue>
    </source>
</reference>
<evidence type="ECO:0000256" key="12">
    <source>
        <dbReference type="ARBA" id="ARBA00042730"/>
    </source>
</evidence>
<dbReference type="Pfam" id="PF01187">
    <property type="entry name" value="MIF"/>
    <property type="match status" value="1"/>
</dbReference>
<dbReference type="EMBL" id="JAVYJV010000006">
    <property type="protein sequence ID" value="KAK4368898.1"/>
    <property type="molecule type" value="Genomic_DNA"/>
</dbReference>
<evidence type="ECO:0000256" key="7">
    <source>
        <dbReference type="ARBA" id="ARBA00036823"/>
    </source>
</evidence>
<keyword evidence="4" id="KW-0964">Secreted</keyword>
<dbReference type="EC" id="5.3.2.1" evidence="9"/>
<name>A0AAE1SGB8_9SOLA</name>
<keyword evidence="5" id="KW-0413">Isomerase</keyword>
<comment type="catalytic activity">
    <reaction evidence="7">
        <text>L-dopachrome = 5,6-dihydroxyindole-2-carboxylate</text>
        <dbReference type="Rhea" id="RHEA:13041"/>
        <dbReference type="ChEBI" id="CHEBI:16875"/>
        <dbReference type="ChEBI" id="CHEBI:57509"/>
        <dbReference type="EC" id="5.3.3.12"/>
    </reaction>
</comment>
<evidence type="ECO:0000256" key="2">
    <source>
        <dbReference type="ARBA" id="ARBA00005851"/>
    </source>
</evidence>